<keyword evidence="4" id="KW-1185">Reference proteome</keyword>
<evidence type="ECO:0000259" key="2">
    <source>
        <dbReference type="Pfam" id="PF12937"/>
    </source>
</evidence>
<name>A0A9K3PWC0_9STRA</name>
<organism evidence="3 4">
    <name type="scientific">Nitzschia inconspicua</name>
    <dbReference type="NCBI Taxonomy" id="303405"/>
    <lineage>
        <taxon>Eukaryota</taxon>
        <taxon>Sar</taxon>
        <taxon>Stramenopiles</taxon>
        <taxon>Ochrophyta</taxon>
        <taxon>Bacillariophyta</taxon>
        <taxon>Bacillariophyceae</taxon>
        <taxon>Bacillariophycidae</taxon>
        <taxon>Bacillariales</taxon>
        <taxon>Bacillariaceae</taxon>
        <taxon>Nitzschia</taxon>
    </lineage>
</organism>
<feature type="domain" description="F-box" evidence="2">
    <location>
        <begin position="226"/>
        <end position="257"/>
    </location>
</feature>
<dbReference type="CDD" id="cd09917">
    <property type="entry name" value="F-box_SF"/>
    <property type="match status" value="1"/>
</dbReference>
<reference evidence="3" key="2">
    <citation type="submission" date="2021-04" db="EMBL/GenBank/DDBJ databases">
        <authorList>
            <person name="Podell S."/>
        </authorList>
    </citation>
    <scope>NUCLEOTIDE SEQUENCE</scope>
    <source>
        <strain evidence="3">Hildebrandi</strain>
    </source>
</reference>
<accession>A0A9K3PWC0</accession>
<dbReference type="OrthoDB" id="48301at2759"/>
<proteinExistence type="predicted"/>
<feature type="region of interest" description="Disordered" evidence="1">
    <location>
        <begin position="346"/>
        <end position="391"/>
    </location>
</feature>
<dbReference type="Proteomes" id="UP000693970">
    <property type="component" value="Unassembled WGS sequence"/>
</dbReference>
<dbReference type="EMBL" id="JAGRRH010000012">
    <property type="protein sequence ID" value="KAG7362202.1"/>
    <property type="molecule type" value="Genomic_DNA"/>
</dbReference>
<comment type="caution">
    <text evidence="3">The sequence shown here is derived from an EMBL/GenBank/DDBJ whole genome shotgun (WGS) entry which is preliminary data.</text>
</comment>
<dbReference type="Pfam" id="PF12937">
    <property type="entry name" value="F-box-like"/>
    <property type="match status" value="1"/>
</dbReference>
<protein>
    <submittedName>
        <fullName evidence="3">F-box domain containing protein</fullName>
    </submittedName>
</protein>
<evidence type="ECO:0000313" key="4">
    <source>
        <dbReference type="Proteomes" id="UP000693970"/>
    </source>
</evidence>
<dbReference type="AlphaFoldDB" id="A0A9K3PWC0"/>
<reference evidence="3" key="1">
    <citation type="journal article" date="2021" name="Sci. Rep.">
        <title>Diploid genomic architecture of Nitzschia inconspicua, an elite biomass production diatom.</title>
        <authorList>
            <person name="Oliver A."/>
            <person name="Podell S."/>
            <person name="Pinowska A."/>
            <person name="Traller J.C."/>
            <person name="Smith S.R."/>
            <person name="McClure R."/>
            <person name="Beliaev A."/>
            <person name="Bohutskyi P."/>
            <person name="Hill E.A."/>
            <person name="Rabines A."/>
            <person name="Zheng H."/>
            <person name="Allen L.Z."/>
            <person name="Kuo A."/>
            <person name="Grigoriev I.V."/>
            <person name="Allen A.E."/>
            <person name="Hazlebeck D."/>
            <person name="Allen E.E."/>
        </authorList>
    </citation>
    <scope>NUCLEOTIDE SEQUENCE</scope>
    <source>
        <strain evidence="3">Hildebrandi</strain>
    </source>
</reference>
<evidence type="ECO:0000313" key="3">
    <source>
        <dbReference type="EMBL" id="KAG7362202.1"/>
    </source>
</evidence>
<dbReference type="InterPro" id="IPR001810">
    <property type="entry name" value="F-box_dom"/>
</dbReference>
<evidence type="ECO:0000256" key="1">
    <source>
        <dbReference type="SAM" id="MobiDB-lite"/>
    </source>
</evidence>
<gene>
    <name evidence="3" type="ORF">IV203_025868</name>
</gene>
<feature type="compositionally biased region" description="Low complexity" evidence="1">
    <location>
        <begin position="363"/>
        <end position="391"/>
    </location>
</feature>
<sequence>MSDLNVVSVEDGNEGIVGLENENENVISVAVAAVTHPNSDNNRAGVNGQKPMASSIAVTASPTLTTIQAFSPTTDQLERCGRWLSSIPRDDVTALRDTPEYHDFLQAFERLGYAHRRVISCNNNRNEISPGSSPTNSLWSSLANGGLGMGTSSNASSTGTINSGTWMNDNIQTQRAQLRSAISDFAGTNVPSTLATAISSAAKQPLAQQPHIHPSLTINAFLQHTDDVILRVFEFLESQSLIRASLTCSRFHQLAHRGATQRTYQIARTRQLYNVMQLLRAHEQIFDGDQINHNTTLGHVRVPMLLLRRRIVVSDAGDPEYNGVYYCTNSNGNGFVFTKPRHPIQRVSDRRQRLQSLQPDPSQQQQFNQRNNTNGTQGQANNNNNNNAANVGNIHGLLQRPQIQQLILQQRQQHPGQRVRLLLMQNQNVHQAQQAQQPAAVGGVNGNPPHQPVAVLPAVVLQQQQQQQQQPIAAGVLGGPIMPDNDNFSSTRYDGEIAQPGQPLRCIISKRFSNETILWYMSKEVEAAPMGSEDSEEDHEIEQDGIREVFSYWSKLMVLGAASPDVCRYPSQTSILSRQGDGWQSLAVTQRPPTVELLD</sequence>